<dbReference type="GO" id="GO:0000976">
    <property type="term" value="F:transcription cis-regulatory region binding"/>
    <property type="evidence" value="ECO:0007669"/>
    <property type="project" value="TreeGrafter"/>
</dbReference>
<keyword evidence="1 2" id="KW-0238">DNA-binding</keyword>
<organism evidence="4 5">
    <name type="scientific">Nocardia cyriacigeorgica</name>
    <dbReference type="NCBI Taxonomy" id="135487"/>
    <lineage>
        <taxon>Bacteria</taxon>
        <taxon>Bacillati</taxon>
        <taxon>Actinomycetota</taxon>
        <taxon>Actinomycetes</taxon>
        <taxon>Mycobacteriales</taxon>
        <taxon>Nocardiaceae</taxon>
        <taxon>Nocardia</taxon>
    </lineage>
</organism>
<proteinExistence type="predicted"/>
<evidence type="ECO:0000256" key="1">
    <source>
        <dbReference type="ARBA" id="ARBA00023125"/>
    </source>
</evidence>
<dbReference type="Proteomes" id="UP000290439">
    <property type="component" value="Chromosome"/>
</dbReference>
<accession>A0A4U8W585</accession>
<dbReference type="PANTHER" id="PTHR30055:SF160">
    <property type="entry name" value="TRANSCRIPTIONAL REGULATORY PROTEIN (PROBABLY ASNC-FAMILY)-RELATED"/>
    <property type="match status" value="1"/>
</dbReference>
<dbReference type="SUPFAM" id="SSF48498">
    <property type="entry name" value="Tetracyclin repressor-like, C-terminal domain"/>
    <property type="match status" value="1"/>
</dbReference>
<gene>
    <name evidence="4" type="ORF">NCTC10797_03932</name>
</gene>
<protein>
    <submittedName>
        <fullName evidence="4">DNA-binding transcriptional repressor FabR</fullName>
    </submittedName>
</protein>
<dbReference type="PROSITE" id="PS50977">
    <property type="entry name" value="HTH_TETR_2"/>
    <property type="match status" value="1"/>
</dbReference>
<dbReference type="InterPro" id="IPR001647">
    <property type="entry name" value="HTH_TetR"/>
</dbReference>
<dbReference type="InterPro" id="IPR050109">
    <property type="entry name" value="HTH-type_TetR-like_transc_reg"/>
</dbReference>
<dbReference type="AlphaFoldDB" id="A0A4U8W585"/>
<evidence type="ECO:0000256" key="2">
    <source>
        <dbReference type="PROSITE-ProRule" id="PRU00335"/>
    </source>
</evidence>
<evidence type="ECO:0000313" key="5">
    <source>
        <dbReference type="Proteomes" id="UP000290439"/>
    </source>
</evidence>
<dbReference type="PRINTS" id="PR00455">
    <property type="entry name" value="HTHTETR"/>
</dbReference>
<evidence type="ECO:0000313" key="4">
    <source>
        <dbReference type="EMBL" id="VFB00140.1"/>
    </source>
</evidence>
<feature type="domain" description="HTH tetR-type" evidence="3">
    <location>
        <begin position="35"/>
        <end position="94"/>
    </location>
</feature>
<dbReference type="InterPro" id="IPR036271">
    <property type="entry name" value="Tet_transcr_reg_TetR-rel_C_sf"/>
</dbReference>
<dbReference type="Gene3D" id="1.10.357.10">
    <property type="entry name" value="Tetracycline Repressor, domain 2"/>
    <property type="match status" value="1"/>
</dbReference>
<dbReference type="InterPro" id="IPR009057">
    <property type="entry name" value="Homeodomain-like_sf"/>
</dbReference>
<dbReference type="InterPro" id="IPR023772">
    <property type="entry name" value="DNA-bd_HTH_TetR-type_CS"/>
</dbReference>
<dbReference type="PANTHER" id="PTHR30055">
    <property type="entry name" value="HTH-TYPE TRANSCRIPTIONAL REGULATOR RUTR"/>
    <property type="match status" value="1"/>
</dbReference>
<feature type="DNA-binding region" description="H-T-H motif" evidence="2">
    <location>
        <begin position="57"/>
        <end position="76"/>
    </location>
</feature>
<dbReference type="Pfam" id="PF00440">
    <property type="entry name" value="TetR_N"/>
    <property type="match status" value="1"/>
</dbReference>
<sequence length="250" mass="27778">MSTIPDVVKRGGRGVGEVAGRRVDARTERWAEHRVKVRAEFVDAAFRVLGDFGPEVSMGEIAKAAGAAKPKLYRHFADKADLYDAIVDRMRDLLWERIVDGVDLTNDPVRELIRRGANEYVAVVTQHPNVFRFILNGHFVQRRDSSPESPRSLQSARQAARQVADLFVGSVAERPIDPKEVELVIYSVFGAVASATDWWLGANLREDPMPVERFVAYLTEMVSALACADARLSGFTIDADQPLHLAFTAD</sequence>
<dbReference type="SUPFAM" id="SSF46689">
    <property type="entry name" value="Homeodomain-like"/>
    <property type="match status" value="1"/>
</dbReference>
<evidence type="ECO:0000259" key="3">
    <source>
        <dbReference type="PROSITE" id="PS50977"/>
    </source>
</evidence>
<name>A0A4U8W585_9NOCA</name>
<dbReference type="PROSITE" id="PS01081">
    <property type="entry name" value="HTH_TETR_1"/>
    <property type="match status" value="1"/>
</dbReference>
<dbReference type="GO" id="GO:0003700">
    <property type="term" value="F:DNA-binding transcription factor activity"/>
    <property type="evidence" value="ECO:0007669"/>
    <property type="project" value="TreeGrafter"/>
</dbReference>
<reference evidence="4 5" key="1">
    <citation type="submission" date="2019-02" db="EMBL/GenBank/DDBJ databases">
        <authorList>
            <consortium name="Pathogen Informatics"/>
        </authorList>
    </citation>
    <scope>NUCLEOTIDE SEQUENCE [LARGE SCALE GENOMIC DNA]</scope>
    <source>
        <strain evidence="4 5">3012STDY6756504</strain>
    </source>
</reference>
<dbReference type="EMBL" id="LR215973">
    <property type="protein sequence ID" value="VFB00140.1"/>
    <property type="molecule type" value="Genomic_DNA"/>
</dbReference>